<keyword evidence="2" id="KW-1185">Reference proteome</keyword>
<dbReference type="Proteomes" id="UP000322873">
    <property type="component" value="Unassembled WGS sequence"/>
</dbReference>
<evidence type="ECO:0000313" key="2">
    <source>
        <dbReference type="Proteomes" id="UP000322873"/>
    </source>
</evidence>
<gene>
    <name evidence="1" type="ORF">EYC84_009576</name>
</gene>
<proteinExistence type="predicted"/>
<sequence>MEFVEQLMALAYEFVGLSAQCPSLKNHITTLPQTAVYFDVAQKLRVISEATGTEQNSFVTSKSPHLVREKSLPSGVAVVSDIVYCVKLKIYRKKLNGGIVILAELN</sequence>
<dbReference type="AlphaFoldDB" id="A0A5M9JAX3"/>
<dbReference type="EMBL" id="VICG01000013">
    <property type="protein sequence ID" value="KAA8565740.1"/>
    <property type="molecule type" value="Genomic_DNA"/>
</dbReference>
<accession>A0A5M9JAX3</accession>
<reference evidence="1 2" key="1">
    <citation type="submission" date="2019-06" db="EMBL/GenBank/DDBJ databases">
        <title>Genome Sequence of the Brown Rot Fungal Pathogen Monilinia fructicola.</title>
        <authorList>
            <person name="De Miccolis Angelini R.M."/>
            <person name="Landi L."/>
            <person name="Abate D."/>
            <person name="Pollastro S."/>
            <person name="Romanazzi G."/>
            <person name="Faretra F."/>
        </authorList>
    </citation>
    <scope>NUCLEOTIDE SEQUENCE [LARGE SCALE GENOMIC DNA]</scope>
    <source>
        <strain evidence="1 2">Mfrc123</strain>
    </source>
</reference>
<name>A0A5M9JAX3_MONFR</name>
<organism evidence="1 2">
    <name type="scientific">Monilinia fructicola</name>
    <name type="common">Brown rot fungus</name>
    <name type="synonym">Ciboria fructicola</name>
    <dbReference type="NCBI Taxonomy" id="38448"/>
    <lineage>
        <taxon>Eukaryota</taxon>
        <taxon>Fungi</taxon>
        <taxon>Dikarya</taxon>
        <taxon>Ascomycota</taxon>
        <taxon>Pezizomycotina</taxon>
        <taxon>Leotiomycetes</taxon>
        <taxon>Helotiales</taxon>
        <taxon>Sclerotiniaceae</taxon>
        <taxon>Monilinia</taxon>
    </lineage>
</organism>
<evidence type="ECO:0000313" key="1">
    <source>
        <dbReference type="EMBL" id="KAA8565740.1"/>
    </source>
</evidence>
<protein>
    <submittedName>
        <fullName evidence="1">Uncharacterized protein</fullName>
    </submittedName>
</protein>
<comment type="caution">
    <text evidence="1">The sequence shown here is derived from an EMBL/GenBank/DDBJ whole genome shotgun (WGS) entry which is preliminary data.</text>
</comment>